<dbReference type="Gene3D" id="1.10.357.10">
    <property type="entry name" value="Tetracycline Repressor, domain 2"/>
    <property type="match status" value="1"/>
</dbReference>
<dbReference type="InterPro" id="IPR001647">
    <property type="entry name" value="HTH_TetR"/>
</dbReference>
<dbReference type="PRINTS" id="PR00455">
    <property type="entry name" value="HTHTETR"/>
</dbReference>
<feature type="DNA-binding region" description="H-T-H motif" evidence="2">
    <location>
        <begin position="50"/>
        <end position="69"/>
    </location>
</feature>
<dbReference type="PANTHER" id="PTHR43479">
    <property type="entry name" value="ACREF/ENVCD OPERON REPRESSOR-RELATED"/>
    <property type="match status" value="1"/>
</dbReference>
<accession>A0A174DMC8</accession>
<dbReference type="STRING" id="39482.ERS852491_01685"/>
<evidence type="ECO:0000259" key="3">
    <source>
        <dbReference type="PROSITE" id="PS50977"/>
    </source>
</evidence>
<dbReference type="PROSITE" id="PS50977">
    <property type="entry name" value="HTH_TETR_2"/>
    <property type="match status" value="1"/>
</dbReference>
<dbReference type="AlphaFoldDB" id="A0A174DMC8"/>
<dbReference type="Proteomes" id="UP000095544">
    <property type="component" value="Unassembled WGS sequence"/>
</dbReference>
<dbReference type="EMBL" id="CYZU01000012">
    <property type="protein sequence ID" value="CUO25196.1"/>
    <property type="molecule type" value="Genomic_DNA"/>
</dbReference>
<dbReference type="InterPro" id="IPR050624">
    <property type="entry name" value="HTH-type_Tx_Regulator"/>
</dbReference>
<feature type="domain" description="HTH tetR-type" evidence="3">
    <location>
        <begin position="27"/>
        <end position="87"/>
    </location>
</feature>
<sequence length="219" mass="25149">MAGFWPETKKLIERVGKIMGKVDENKQQKLEALFKSAYDLFLTQGISKTSIHDIVQKAGVAKGTFYLYFKDKYEIRDRLIAKTAGRLFMAAHDALEQAQIPAFEDKIIFIVDYVLDEMAKSRAVLRFISKNLSWGIFRQAITKNESDAEIDVMGFFHKMVTENPDVKLRAPETMLFLIIELASSTSYSTILENDPISYQELKPYLNESIRAIIRNHVIE</sequence>
<dbReference type="InterPro" id="IPR023772">
    <property type="entry name" value="DNA-bd_HTH_TetR-type_CS"/>
</dbReference>
<dbReference type="GO" id="GO:0003677">
    <property type="term" value="F:DNA binding"/>
    <property type="evidence" value="ECO:0007669"/>
    <property type="project" value="UniProtKB-UniRule"/>
</dbReference>
<gene>
    <name evidence="4" type="primary">yvdT</name>
    <name evidence="4" type="ORF">ERS852491_01685</name>
</gene>
<organism evidence="4 5">
    <name type="scientific">Faecalicatena contorta</name>
    <dbReference type="NCBI Taxonomy" id="39482"/>
    <lineage>
        <taxon>Bacteria</taxon>
        <taxon>Bacillati</taxon>
        <taxon>Bacillota</taxon>
        <taxon>Clostridia</taxon>
        <taxon>Lachnospirales</taxon>
        <taxon>Lachnospiraceae</taxon>
        <taxon>Faecalicatena</taxon>
    </lineage>
</organism>
<dbReference type="InterPro" id="IPR009057">
    <property type="entry name" value="Homeodomain-like_sf"/>
</dbReference>
<dbReference type="Pfam" id="PF00440">
    <property type="entry name" value="TetR_N"/>
    <property type="match status" value="1"/>
</dbReference>
<dbReference type="SUPFAM" id="SSF46689">
    <property type="entry name" value="Homeodomain-like"/>
    <property type="match status" value="1"/>
</dbReference>
<dbReference type="PANTHER" id="PTHR43479:SF11">
    <property type="entry name" value="ACREF_ENVCD OPERON REPRESSOR-RELATED"/>
    <property type="match status" value="1"/>
</dbReference>
<evidence type="ECO:0000313" key="5">
    <source>
        <dbReference type="Proteomes" id="UP000095544"/>
    </source>
</evidence>
<proteinExistence type="predicted"/>
<protein>
    <submittedName>
        <fullName evidence="4">Uncharacterized HTH-type transcriptional regulator yvdT</fullName>
    </submittedName>
</protein>
<dbReference type="PROSITE" id="PS01081">
    <property type="entry name" value="HTH_TETR_1"/>
    <property type="match status" value="1"/>
</dbReference>
<evidence type="ECO:0000256" key="1">
    <source>
        <dbReference type="ARBA" id="ARBA00023125"/>
    </source>
</evidence>
<reference evidence="4 5" key="1">
    <citation type="submission" date="2015-09" db="EMBL/GenBank/DDBJ databases">
        <authorList>
            <consortium name="Pathogen Informatics"/>
        </authorList>
    </citation>
    <scope>NUCLEOTIDE SEQUENCE [LARGE SCALE GENOMIC DNA]</scope>
    <source>
        <strain evidence="4 5">2789STDY5834876</strain>
    </source>
</reference>
<name>A0A174DMC8_9FIRM</name>
<evidence type="ECO:0000313" key="4">
    <source>
        <dbReference type="EMBL" id="CUO25196.1"/>
    </source>
</evidence>
<evidence type="ECO:0000256" key="2">
    <source>
        <dbReference type="PROSITE-ProRule" id="PRU00335"/>
    </source>
</evidence>
<keyword evidence="1 2" id="KW-0238">DNA-binding</keyword>